<accession>A0A7C4D769</accession>
<evidence type="ECO:0000313" key="3">
    <source>
        <dbReference type="EMBL" id="HGM58554.1"/>
    </source>
</evidence>
<gene>
    <name evidence="3" type="ORF">ENU14_03060</name>
</gene>
<dbReference type="AlphaFoldDB" id="A0A7C4D769"/>
<protein>
    <submittedName>
        <fullName evidence="3">2-oxoglutarate oxidoreductase</fullName>
    </submittedName>
</protein>
<dbReference type="PANTHER" id="PTHR42730:SF1">
    <property type="entry name" value="2-OXOGLUTARATE SYNTHASE SUBUNIT KORC"/>
    <property type="match status" value="1"/>
</dbReference>
<dbReference type="SUPFAM" id="SSF53323">
    <property type="entry name" value="Pyruvate-ferredoxin oxidoreductase, PFOR, domain III"/>
    <property type="match status" value="1"/>
</dbReference>
<keyword evidence="1" id="KW-0560">Oxidoreductase</keyword>
<proteinExistence type="predicted"/>
<reference evidence="3" key="1">
    <citation type="journal article" date="2020" name="mSystems">
        <title>Genome- and Community-Level Interaction Insights into Carbon Utilization and Element Cycling Functions of Hydrothermarchaeota in Hydrothermal Sediment.</title>
        <authorList>
            <person name="Zhou Z."/>
            <person name="Liu Y."/>
            <person name="Xu W."/>
            <person name="Pan J."/>
            <person name="Luo Z.H."/>
            <person name="Li M."/>
        </authorList>
    </citation>
    <scope>NUCLEOTIDE SEQUENCE [LARGE SCALE GENOMIC DNA]</scope>
    <source>
        <strain evidence="3">SpSt-642</strain>
    </source>
</reference>
<dbReference type="InterPro" id="IPR002869">
    <property type="entry name" value="Pyrv_flavodox_OxRed_cen"/>
</dbReference>
<dbReference type="GO" id="GO:0016903">
    <property type="term" value="F:oxidoreductase activity, acting on the aldehyde or oxo group of donors"/>
    <property type="evidence" value="ECO:0007669"/>
    <property type="project" value="InterPro"/>
</dbReference>
<dbReference type="PANTHER" id="PTHR42730">
    <property type="entry name" value="2-OXOGLUTARATE SYNTHASE SUBUNIT KORC"/>
    <property type="match status" value="1"/>
</dbReference>
<feature type="domain" description="Pyruvate/ketoisovalerate oxidoreductase catalytic" evidence="2">
    <location>
        <begin position="11"/>
        <end position="175"/>
    </location>
</feature>
<evidence type="ECO:0000259" key="2">
    <source>
        <dbReference type="Pfam" id="PF01558"/>
    </source>
</evidence>
<dbReference type="Pfam" id="PF01558">
    <property type="entry name" value="POR"/>
    <property type="match status" value="1"/>
</dbReference>
<sequence>MKYELLIIGRGGQGILLMGRVLGTAISKYTNLYVTSTESYGAETRGTESRVEMIISDDPGEIDYIATRKPNILLVMYPFNLDKYLEKLVDNAHIFLNSDYIDDIVSKPGWKINRGKYNSIAEKETGTIRTANMVALGHLVSKTNIIEPVFVEKTISEIVSSEWVDKNIKAFQAGLRISQ</sequence>
<dbReference type="Gene3D" id="3.40.920.10">
    <property type="entry name" value="Pyruvate-ferredoxin oxidoreductase, PFOR, domain III"/>
    <property type="match status" value="1"/>
</dbReference>
<name>A0A7C4D769_STAMA</name>
<dbReference type="InterPro" id="IPR052554">
    <property type="entry name" value="2-oxoglutarate_synth_KorC"/>
</dbReference>
<dbReference type="EMBL" id="DTBJ01000020">
    <property type="protein sequence ID" value="HGM58554.1"/>
    <property type="molecule type" value="Genomic_DNA"/>
</dbReference>
<dbReference type="InterPro" id="IPR019752">
    <property type="entry name" value="Pyrv/ketoisovalerate_OxRed_cat"/>
</dbReference>
<evidence type="ECO:0000256" key="1">
    <source>
        <dbReference type="ARBA" id="ARBA00023002"/>
    </source>
</evidence>
<organism evidence="3">
    <name type="scientific">Staphylothermus marinus</name>
    <dbReference type="NCBI Taxonomy" id="2280"/>
    <lineage>
        <taxon>Archaea</taxon>
        <taxon>Thermoproteota</taxon>
        <taxon>Thermoprotei</taxon>
        <taxon>Desulfurococcales</taxon>
        <taxon>Desulfurococcaceae</taxon>
        <taxon>Staphylothermus</taxon>
    </lineage>
</organism>
<comment type="caution">
    <text evidence="3">The sequence shown here is derived from an EMBL/GenBank/DDBJ whole genome shotgun (WGS) entry which is preliminary data.</text>
</comment>